<dbReference type="Gene3D" id="3.40.50.300">
    <property type="entry name" value="P-loop containing nucleotide triphosphate hydrolases"/>
    <property type="match status" value="1"/>
</dbReference>
<dbReference type="GO" id="GO:0016887">
    <property type="term" value="F:ATP hydrolysis activity"/>
    <property type="evidence" value="ECO:0007669"/>
    <property type="project" value="InterPro"/>
</dbReference>
<dbReference type="CDD" id="cd03214">
    <property type="entry name" value="ABC_Iron-Siderophores_B12_Hemin"/>
    <property type="match status" value="1"/>
</dbReference>
<dbReference type="SMART" id="SM00382">
    <property type="entry name" value="AAA"/>
    <property type="match status" value="1"/>
</dbReference>
<dbReference type="SUPFAM" id="SSF52540">
    <property type="entry name" value="P-loop containing nucleoside triphosphate hydrolases"/>
    <property type="match status" value="1"/>
</dbReference>
<dbReference type="InterPro" id="IPR003439">
    <property type="entry name" value="ABC_transporter-like_ATP-bd"/>
</dbReference>
<comment type="similarity">
    <text evidence="1">Belongs to the ABC transporter superfamily. Drug exporter-2 (TC 3.A.1.117) family.</text>
</comment>
<dbReference type="AlphaFoldDB" id="A0A0H3L658"/>
<evidence type="ECO:0000259" key="5">
    <source>
        <dbReference type="PROSITE" id="PS50893"/>
    </source>
</evidence>
<dbReference type="EMBL" id="AP012032">
    <property type="protein sequence ID" value="BAK12329.1"/>
    <property type="molecule type" value="Genomic_DNA"/>
</dbReference>
<evidence type="ECO:0000256" key="1">
    <source>
        <dbReference type="ARBA" id="ARBA00006526"/>
    </source>
</evidence>
<dbReference type="PROSITE" id="PS50893">
    <property type="entry name" value="ABC_TRANSPORTER_2"/>
    <property type="match status" value="1"/>
</dbReference>
<evidence type="ECO:0000256" key="3">
    <source>
        <dbReference type="ARBA" id="ARBA00022741"/>
    </source>
</evidence>
<evidence type="ECO:0000256" key="2">
    <source>
        <dbReference type="ARBA" id="ARBA00022448"/>
    </source>
</evidence>
<protein>
    <submittedName>
        <fullName evidence="6">Iron(III) dicitrate transport ATP-binding protein FecE</fullName>
    </submittedName>
</protein>
<dbReference type="FunFam" id="3.40.50.300:FF:000134">
    <property type="entry name" value="Iron-enterobactin ABC transporter ATP-binding protein"/>
    <property type="match status" value="1"/>
</dbReference>
<evidence type="ECO:0000313" key="7">
    <source>
        <dbReference type="Proteomes" id="UP000006690"/>
    </source>
</evidence>
<accession>A0A0H3L658</accession>
<dbReference type="eggNOG" id="COG1120">
    <property type="taxonomic scope" value="Bacteria"/>
</dbReference>
<name>A0A0H3L658_PANAA</name>
<gene>
    <name evidence="6" type="primary">fecE</name>
    <name evidence="6" type="ordered locus">PAJ_2249</name>
</gene>
<dbReference type="PANTHER" id="PTHR42794">
    <property type="entry name" value="HEMIN IMPORT ATP-BINDING PROTEIN HMUV"/>
    <property type="match status" value="1"/>
</dbReference>
<evidence type="ECO:0000313" key="6">
    <source>
        <dbReference type="EMBL" id="BAK12329.1"/>
    </source>
</evidence>
<dbReference type="KEGG" id="paj:PAJ_2249"/>
<dbReference type="GO" id="GO:0005524">
    <property type="term" value="F:ATP binding"/>
    <property type="evidence" value="ECO:0007669"/>
    <property type="project" value="UniProtKB-KW"/>
</dbReference>
<dbReference type="RefSeq" id="WP_013026845.1">
    <property type="nucleotide sequence ID" value="NC_017531.2"/>
</dbReference>
<dbReference type="Proteomes" id="UP000006690">
    <property type="component" value="Chromosome"/>
</dbReference>
<dbReference type="PATRIC" id="fig|932677.3.peg.2606"/>
<keyword evidence="3" id="KW-0547">Nucleotide-binding</keyword>
<dbReference type="InterPro" id="IPR003593">
    <property type="entry name" value="AAA+_ATPase"/>
</dbReference>
<organism evidence="6 7">
    <name type="scientific">Pantoea ananatis (strain AJ13355)</name>
    <dbReference type="NCBI Taxonomy" id="932677"/>
    <lineage>
        <taxon>Bacteria</taxon>
        <taxon>Pseudomonadati</taxon>
        <taxon>Pseudomonadota</taxon>
        <taxon>Gammaproteobacteria</taxon>
        <taxon>Enterobacterales</taxon>
        <taxon>Erwiniaceae</taxon>
        <taxon>Pantoea</taxon>
    </lineage>
</organism>
<keyword evidence="4 6" id="KW-0067">ATP-binding</keyword>
<dbReference type="PANTHER" id="PTHR42794:SF2">
    <property type="entry name" value="ABC TRANSPORTER ATP-BINDING PROTEIN"/>
    <property type="match status" value="1"/>
</dbReference>
<dbReference type="HOGENOM" id="CLU_000604_1_11_6"/>
<sequence>MSISAENLTWRVGKKVIVNDVSLAVSSGETVGLLGPNGSGKSSLLRLLAGLRKQHTGKVMLDGKDLSLIARKQLARRVAFVEQHALTSANMTVRDVVKLGRIPHHSPFSSWTHHDDEIVEAALTRVDMCSRCDQGWQSLSGGERQRVHIARALAQAPNEILLDEPTNHLDIHHQLQLMKLISELPVTSIVAIHDLNHAALFCDRLIVMLEGELIAQGTPDEILTESLLWDVFKVRTKIETSPVHGKKHIHYYA</sequence>
<dbReference type="OrthoDB" id="5292475at2"/>
<dbReference type="Pfam" id="PF00005">
    <property type="entry name" value="ABC_tran"/>
    <property type="match status" value="1"/>
</dbReference>
<feature type="domain" description="ABC transporter" evidence="5">
    <location>
        <begin position="3"/>
        <end position="235"/>
    </location>
</feature>
<keyword evidence="2" id="KW-0813">Transport</keyword>
<dbReference type="InterPro" id="IPR027417">
    <property type="entry name" value="P-loop_NTPase"/>
</dbReference>
<reference evidence="7" key="1">
    <citation type="journal article" date="2012" name="Appl. Microbiol. Biotechnol.">
        <title>The complete genome sequence of Pantoea ananatis AJ13355, an organism with great biotechnological potential.</title>
        <authorList>
            <person name="Hara Y."/>
            <person name="Kadotani N."/>
            <person name="Izui H."/>
            <person name="Katashkina J.I."/>
            <person name="Kuvaeva T.M."/>
            <person name="Andreeva I.G."/>
            <person name="Golubeva L.I."/>
            <person name="Malko D.B."/>
            <person name="Makeev V.J."/>
            <person name="Mashko S.V."/>
            <person name="Kozlov Y.I."/>
        </authorList>
    </citation>
    <scope>NUCLEOTIDE SEQUENCE [LARGE SCALE GENOMIC DNA]</scope>
    <source>
        <strain evidence="7">AJ13355</strain>
    </source>
</reference>
<evidence type="ECO:0000256" key="4">
    <source>
        <dbReference type="ARBA" id="ARBA00022840"/>
    </source>
</evidence>
<proteinExistence type="inferred from homology"/>